<dbReference type="PANTHER" id="PTHR11908">
    <property type="entry name" value="XANTHINE DEHYDROGENASE"/>
    <property type="match status" value="1"/>
</dbReference>
<gene>
    <name evidence="8" type="ORF">D3242_21115</name>
</gene>
<feature type="region of interest" description="Disordered" evidence="7">
    <location>
        <begin position="161"/>
        <end position="212"/>
    </location>
</feature>
<dbReference type="InterPro" id="IPR036884">
    <property type="entry name" value="2Fe-2S-bd_dom_sf"/>
</dbReference>
<accession>A0A6M7TUE9</accession>
<comment type="caution">
    <text evidence="8">The sequence shown here is derived from an EMBL/GenBank/DDBJ whole genome shotgun (WGS) entry which is preliminary data.</text>
</comment>
<dbReference type="InterPro" id="IPR012675">
    <property type="entry name" value="Beta-grasp_dom_sf"/>
</dbReference>
<comment type="similarity">
    <text evidence="1">Belongs to the xanthine dehydrogenase family.</text>
</comment>
<dbReference type="Pfam" id="PF20256">
    <property type="entry name" value="MoCoBD_2"/>
    <property type="match status" value="1"/>
</dbReference>
<dbReference type="GO" id="GO:0051537">
    <property type="term" value="F:2 iron, 2 sulfur cluster binding"/>
    <property type="evidence" value="ECO:0007669"/>
    <property type="project" value="UniProtKB-KW"/>
</dbReference>
<dbReference type="FunFam" id="3.10.20.30:FF:000020">
    <property type="entry name" value="Xanthine dehydrogenase iron-sulfur subunit"/>
    <property type="match status" value="1"/>
</dbReference>
<keyword evidence="3" id="KW-0479">Metal-binding</keyword>
<dbReference type="EMBL" id="QZXA01000008">
    <property type="protein sequence ID" value="RJT31837.1"/>
    <property type="molecule type" value="Genomic_DNA"/>
</dbReference>
<dbReference type="SUPFAM" id="SSF54292">
    <property type="entry name" value="2Fe-2S ferredoxin-like"/>
    <property type="match status" value="1"/>
</dbReference>
<keyword evidence="9" id="KW-1185">Reference proteome</keyword>
<evidence type="ECO:0000256" key="6">
    <source>
        <dbReference type="ARBA" id="ARBA00023014"/>
    </source>
</evidence>
<dbReference type="Pfam" id="PF00111">
    <property type="entry name" value="Fer2"/>
    <property type="match status" value="1"/>
</dbReference>
<organism evidence="8 9">
    <name type="scientific">Mesorhizobium jarvisii</name>
    <dbReference type="NCBI Taxonomy" id="1777867"/>
    <lineage>
        <taxon>Bacteria</taxon>
        <taxon>Pseudomonadati</taxon>
        <taxon>Pseudomonadota</taxon>
        <taxon>Alphaproteobacteria</taxon>
        <taxon>Hyphomicrobiales</taxon>
        <taxon>Phyllobacteriaceae</taxon>
        <taxon>Mesorhizobium</taxon>
    </lineage>
</organism>
<proteinExistence type="inferred from homology"/>
<name>A0A6M7TUE9_9HYPH</name>
<evidence type="ECO:0000256" key="4">
    <source>
        <dbReference type="ARBA" id="ARBA00023002"/>
    </source>
</evidence>
<dbReference type="InterPro" id="IPR037165">
    <property type="entry name" value="AldOxase/xan_DH_Mopterin-bd_sf"/>
</dbReference>
<dbReference type="InterPro" id="IPR000674">
    <property type="entry name" value="Ald_Oxase/Xan_DH_a/b"/>
</dbReference>
<keyword evidence="5" id="KW-0408">Iron</keyword>
<dbReference type="SMART" id="SM01008">
    <property type="entry name" value="Ald_Xan_dh_C"/>
    <property type="match status" value="1"/>
</dbReference>
<dbReference type="InterPro" id="IPR036010">
    <property type="entry name" value="2Fe-2S_ferredoxin-like_sf"/>
</dbReference>
<dbReference type="PANTHER" id="PTHR11908:SF157">
    <property type="entry name" value="XANTHINE DEHYDROGENASE SUBUNIT D-RELATED"/>
    <property type="match status" value="1"/>
</dbReference>
<evidence type="ECO:0000313" key="8">
    <source>
        <dbReference type="EMBL" id="RJT31837.1"/>
    </source>
</evidence>
<dbReference type="Pfam" id="PF02738">
    <property type="entry name" value="MoCoBD_1"/>
    <property type="match status" value="1"/>
</dbReference>
<keyword evidence="2" id="KW-0001">2Fe-2S</keyword>
<dbReference type="SUPFAM" id="SSF56003">
    <property type="entry name" value="Molybdenum cofactor-binding domain"/>
    <property type="match status" value="1"/>
</dbReference>
<evidence type="ECO:0000256" key="5">
    <source>
        <dbReference type="ARBA" id="ARBA00023004"/>
    </source>
</evidence>
<dbReference type="InterPro" id="IPR046867">
    <property type="entry name" value="AldOxase/xan_DH_MoCoBD2"/>
</dbReference>
<keyword evidence="4" id="KW-0560">Oxidoreductase</keyword>
<dbReference type="SUPFAM" id="SSF47741">
    <property type="entry name" value="CO dehydrogenase ISP C-domain like"/>
    <property type="match status" value="1"/>
</dbReference>
<dbReference type="Gene3D" id="3.10.20.30">
    <property type="match status" value="1"/>
</dbReference>
<dbReference type="Pfam" id="PF01799">
    <property type="entry name" value="Fer2_2"/>
    <property type="match status" value="1"/>
</dbReference>
<dbReference type="InterPro" id="IPR002888">
    <property type="entry name" value="2Fe-2S-bd"/>
</dbReference>
<dbReference type="Gene3D" id="3.90.1170.50">
    <property type="entry name" value="Aldehyde oxidase/xanthine dehydrogenase, a/b hammerhead"/>
    <property type="match status" value="1"/>
</dbReference>
<dbReference type="AlphaFoldDB" id="A0A6M7TUE9"/>
<dbReference type="Proteomes" id="UP000275530">
    <property type="component" value="Unassembled WGS sequence"/>
</dbReference>
<dbReference type="InterPro" id="IPR016208">
    <property type="entry name" value="Ald_Oxase/xanthine_DH-like"/>
</dbReference>
<dbReference type="InterPro" id="IPR036856">
    <property type="entry name" value="Ald_Oxase/Xan_DH_a/b_sf"/>
</dbReference>
<feature type="compositionally biased region" description="Basic and acidic residues" evidence="7">
    <location>
        <begin position="198"/>
        <end position="212"/>
    </location>
</feature>
<dbReference type="InterPro" id="IPR006058">
    <property type="entry name" value="2Fe2S_fd_BS"/>
</dbReference>
<dbReference type="PROSITE" id="PS51085">
    <property type="entry name" value="2FE2S_FER_2"/>
    <property type="match status" value="1"/>
</dbReference>
<sequence>MGVVQPGLGRADIAFAVNGAAVSVNVPPLRRLSQVLREELRLTGTKVGCDAGDCGACTVLVDGDPVCACLMPAASAAGASVTTVEGLANGRLSALQASFLAHGAAQCGICTPALLVAATELLDTTPRPTETEVQDALGGILCRCTGYRKIIAAVMEAGRFEPSTDSAAPHPPAGTFPPYSDGEKGEAPALATPSPRSSRGEGEEQRERHSFDLGLDRRMPISGNAVGASPVRLDGVPKVTGAEKFGGDSFPADALAVLVVRSPHYHAGFAFGDLDGWANKHPGMVGVFTAADIPGKNCFGVIGSFADQPALAEGFARLRGEAVALVAGEREAMFDLDMSDFPIRWTELPHILQPSEAQAKDAALIHGNRPSNLLTSGFVERGDPETALANAAVAVTGAIETSYVEHAYIEPEAGHAYMDGDTLVVVACTQAPYMDRDDTAKVLGLPVDKVRIVPTATGGGFGSKLDVSLQPLIGLVALKTGRPAALAYTRNESMMSTTKRHPAEMKATIGADADGHVTGMIFSGDFNTGAYASWGPTVANRVPVHASGPYATPNYRAEGRAIHTHGPISGAFRGFGVPQATIMQETLYDELAGKLGIDRLDFRLRNCLRNGSETVTGQRLESGVGIAECLEALLPHWARAQADADTFNSNHEEKKRGVGVASCWYGCGNTSLPNPSTIRVGIAADGTVILHQGAVDIGQGSNTVITQICADALGLPLEKFRLKSADTAISPDAGKTSASRQTFVTGKAAEKAGRALREKILRFANVSEKATLQLDGAAIVIREGEATRRIDLASLDMDADGFVFRAEETYDPPTLPLDAKGQGKPYAVYGYGAQIAELEVDLKLGTVKLIKITAAHDVGKAINPLLVEGQIEGGIAQGIGMALMEEYIPGRTENLHDYLIPTIGDVPPIETILVEVPDPEGPFGAKGLGEHVLIPTAPAILNAIRHATGVLVTKVPATPTRIRAGILEKDGIREKEARA</sequence>
<dbReference type="Gene3D" id="3.30.365.10">
    <property type="entry name" value="Aldehyde oxidase/xanthine dehydrogenase, molybdopterin binding domain"/>
    <property type="match status" value="4"/>
</dbReference>
<keyword evidence="6" id="KW-0411">Iron-sulfur</keyword>
<evidence type="ECO:0000256" key="1">
    <source>
        <dbReference type="ARBA" id="ARBA00006849"/>
    </source>
</evidence>
<dbReference type="PROSITE" id="PS00197">
    <property type="entry name" value="2FE2S_FER_1"/>
    <property type="match status" value="1"/>
</dbReference>
<dbReference type="InterPro" id="IPR008274">
    <property type="entry name" value="AldOxase/xan_DH_MoCoBD1"/>
</dbReference>
<dbReference type="GO" id="GO:0016491">
    <property type="term" value="F:oxidoreductase activity"/>
    <property type="evidence" value="ECO:0007669"/>
    <property type="project" value="UniProtKB-KW"/>
</dbReference>
<evidence type="ECO:0000256" key="7">
    <source>
        <dbReference type="SAM" id="MobiDB-lite"/>
    </source>
</evidence>
<evidence type="ECO:0000256" key="3">
    <source>
        <dbReference type="ARBA" id="ARBA00022723"/>
    </source>
</evidence>
<protein>
    <submittedName>
        <fullName evidence="8">Aldehyde oxidase</fullName>
    </submittedName>
</protein>
<dbReference type="CDD" id="cd00207">
    <property type="entry name" value="fer2"/>
    <property type="match status" value="1"/>
</dbReference>
<dbReference type="GO" id="GO:0005506">
    <property type="term" value="F:iron ion binding"/>
    <property type="evidence" value="ECO:0007669"/>
    <property type="project" value="InterPro"/>
</dbReference>
<evidence type="ECO:0000256" key="2">
    <source>
        <dbReference type="ARBA" id="ARBA00022714"/>
    </source>
</evidence>
<dbReference type="InterPro" id="IPR001041">
    <property type="entry name" value="2Fe-2S_ferredoxin-type"/>
</dbReference>
<reference evidence="8 9" key="1">
    <citation type="submission" date="2018-09" db="EMBL/GenBank/DDBJ databases">
        <title>Mesorhizobium carmichaelinearum sp. nov. isolated from Carmichaelinea spp. root nodules in New Zealand.</title>
        <authorList>
            <person name="De Meyer S.E."/>
        </authorList>
    </citation>
    <scope>NUCLEOTIDE SEQUENCE [LARGE SCALE GENOMIC DNA]</scope>
    <source>
        <strain evidence="8 9">LMG 28313</strain>
    </source>
</reference>
<dbReference type="PIRSF" id="PIRSF000127">
    <property type="entry name" value="Xanthine_DH"/>
    <property type="match status" value="1"/>
</dbReference>
<dbReference type="Gene3D" id="1.10.150.120">
    <property type="entry name" value="[2Fe-2S]-binding domain"/>
    <property type="match status" value="1"/>
</dbReference>
<dbReference type="SUPFAM" id="SSF54665">
    <property type="entry name" value="CO dehydrogenase molybdoprotein N-domain-like"/>
    <property type="match status" value="1"/>
</dbReference>
<evidence type="ECO:0000313" key="9">
    <source>
        <dbReference type="Proteomes" id="UP000275530"/>
    </source>
</evidence>